<keyword evidence="5 6" id="KW-0472">Membrane</keyword>
<dbReference type="PANTHER" id="PTHR45649:SF26">
    <property type="entry name" value="OS04G0435100 PROTEIN"/>
    <property type="match status" value="1"/>
</dbReference>
<reference evidence="7 8" key="1">
    <citation type="submission" date="2024-09" db="EMBL/GenBank/DDBJ databases">
        <authorList>
            <person name="Sun Q."/>
            <person name="Mori K."/>
        </authorList>
    </citation>
    <scope>NUCLEOTIDE SEQUENCE [LARGE SCALE GENOMIC DNA]</scope>
    <source>
        <strain evidence="7 8">TBRC 1432</strain>
    </source>
</reference>
<dbReference type="Proteomes" id="UP001589810">
    <property type="component" value="Unassembled WGS sequence"/>
</dbReference>
<feature type="transmembrane region" description="Helical" evidence="6">
    <location>
        <begin position="437"/>
        <end position="457"/>
    </location>
</feature>
<comment type="subcellular location">
    <subcellularLocation>
        <location evidence="1">Membrane</location>
        <topology evidence="1">Multi-pass membrane protein</topology>
    </subcellularLocation>
</comment>
<dbReference type="InterPro" id="IPR002293">
    <property type="entry name" value="AA/rel_permease1"/>
</dbReference>
<feature type="transmembrane region" description="Helical" evidence="6">
    <location>
        <begin position="142"/>
        <end position="160"/>
    </location>
</feature>
<dbReference type="RefSeq" id="WP_379794584.1">
    <property type="nucleotide sequence ID" value="NZ_JBHLUD010000015.1"/>
</dbReference>
<feature type="transmembrane region" description="Helical" evidence="6">
    <location>
        <begin position="55"/>
        <end position="77"/>
    </location>
</feature>
<evidence type="ECO:0000256" key="6">
    <source>
        <dbReference type="SAM" id="Phobius"/>
    </source>
</evidence>
<evidence type="ECO:0000256" key="2">
    <source>
        <dbReference type="ARBA" id="ARBA00022448"/>
    </source>
</evidence>
<organism evidence="7 8">
    <name type="scientific">Kutzneria chonburiensis</name>
    <dbReference type="NCBI Taxonomy" id="1483604"/>
    <lineage>
        <taxon>Bacteria</taxon>
        <taxon>Bacillati</taxon>
        <taxon>Actinomycetota</taxon>
        <taxon>Actinomycetes</taxon>
        <taxon>Pseudonocardiales</taxon>
        <taxon>Pseudonocardiaceae</taxon>
        <taxon>Kutzneria</taxon>
    </lineage>
</organism>
<name>A0ABV6N692_9PSEU</name>
<feature type="transmembrane region" description="Helical" evidence="6">
    <location>
        <begin position="285"/>
        <end position="317"/>
    </location>
</feature>
<feature type="transmembrane region" description="Helical" evidence="6">
    <location>
        <begin position="196"/>
        <end position="221"/>
    </location>
</feature>
<feature type="transmembrane region" description="Helical" evidence="6">
    <location>
        <begin position="338"/>
        <end position="358"/>
    </location>
</feature>
<keyword evidence="8" id="KW-1185">Reference proteome</keyword>
<evidence type="ECO:0000256" key="1">
    <source>
        <dbReference type="ARBA" id="ARBA00004141"/>
    </source>
</evidence>
<dbReference type="PIRSF" id="PIRSF006060">
    <property type="entry name" value="AA_transporter"/>
    <property type="match status" value="1"/>
</dbReference>
<dbReference type="Gene3D" id="1.20.1740.10">
    <property type="entry name" value="Amino acid/polyamine transporter I"/>
    <property type="match status" value="1"/>
</dbReference>
<comment type="caution">
    <text evidence="7">The sequence shown here is derived from an EMBL/GenBank/DDBJ whole genome shotgun (WGS) entry which is preliminary data.</text>
</comment>
<dbReference type="EMBL" id="JBHLUD010000015">
    <property type="protein sequence ID" value="MFC0548103.1"/>
    <property type="molecule type" value="Genomic_DNA"/>
</dbReference>
<keyword evidence="2" id="KW-0813">Transport</keyword>
<feature type="transmembrane region" description="Helical" evidence="6">
    <location>
        <begin position="242"/>
        <end position="265"/>
    </location>
</feature>
<dbReference type="PANTHER" id="PTHR45649">
    <property type="entry name" value="AMINO-ACID PERMEASE BAT1"/>
    <property type="match status" value="1"/>
</dbReference>
<feature type="transmembrane region" description="Helical" evidence="6">
    <location>
        <begin position="364"/>
        <end position="384"/>
    </location>
</feature>
<feature type="transmembrane region" description="Helical" evidence="6">
    <location>
        <begin position="25"/>
        <end position="49"/>
    </location>
</feature>
<protein>
    <submittedName>
        <fullName evidence="7">Amino acid permease</fullName>
    </submittedName>
</protein>
<feature type="transmembrane region" description="Helical" evidence="6">
    <location>
        <begin position="98"/>
        <end position="130"/>
    </location>
</feature>
<evidence type="ECO:0000256" key="4">
    <source>
        <dbReference type="ARBA" id="ARBA00022989"/>
    </source>
</evidence>
<accession>A0ABV6N692</accession>
<dbReference type="Pfam" id="PF13520">
    <property type="entry name" value="AA_permease_2"/>
    <property type="match status" value="1"/>
</dbReference>
<gene>
    <name evidence="7" type="ORF">ACFFH7_41815</name>
</gene>
<evidence type="ECO:0000256" key="3">
    <source>
        <dbReference type="ARBA" id="ARBA00022692"/>
    </source>
</evidence>
<sequence length="480" mass="50168">MTTTDAQDLARFGYPQQLRRKLGGYASFAAGFSFVSILTTVFQLFAFGFSFGGTAFFWTWPMVFVGQLAVALVFAELAARYPIAGCVYQWARRVSGPVIGWFAGWLMLLGQIVCVAGAAIALQVVLPVIWPGFQLIDGPGNAILLGAGLIVLTTVVNAFGIRVMSMINSIGVTCELVGVAVLVVLLFGNAERGPSVVFSGSVGLEPFLISALMAAYVLIGFDSAGELAEETRSPRRTAPRAILRALSAAGLGGVLLLLGALVAAPSQTDGNLASGGLPYVLTSRLGSGVGTVLLIDVAIAIIVCTLAIQTAATRMMFSMSRDAMLPWRASLGRVSPRTGTPIVPAVVVGAAAILVLLLNIGQATLFTAVTSVSVVLVYLAYLLVTTPTLVARLRGRLPSSAHFSLGRWGILVNAVAVGWGVFMAVDIGWPRSEVYDPPWFAIGLLAALLVVGGLVFGRTRRVGGGPSVDEGGDLARDHVS</sequence>
<proteinExistence type="predicted"/>
<feature type="transmembrane region" description="Helical" evidence="6">
    <location>
        <begin position="405"/>
        <end position="425"/>
    </location>
</feature>
<keyword evidence="3 6" id="KW-0812">Transmembrane</keyword>
<feature type="transmembrane region" description="Helical" evidence="6">
    <location>
        <begin position="172"/>
        <end position="190"/>
    </location>
</feature>
<evidence type="ECO:0000313" key="8">
    <source>
        <dbReference type="Proteomes" id="UP001589810"/>
    </source>
</evidence>
<evidence type="ECO:0000313" key="7">
    <source>
        <dbReference type="EMBL" id="MFC0548103.1"/>
    </source>
</evidence>
<evidence type="ECO:0000256" key="5">
    <source>
        <dbReference type="ARBA" id="ARBA00023136"/>
    </source>
</evidence>
<keyword evidence="4 6" id="KW-1133">Transmembrane helix</keyword>